<evidence type="ECO:0008006" key="4">
    <source>
        <dbReference type="Google" id="ProtNLM"/>
    </source>
</evidence>
<comment type="caution">
    <text evidence="2">The sequence shown here is derived from an EMBL/GenBank/DDBJ whole genome shotgun (WGS) entry which is preliminary data.</text>
</comment>
<evidence type="ECO:0000256" key="1">
    <source>
        <dbReference type="SAM" id="Phobius"/>
    </source>
</evidence>
<keyword evidence="3" id="KW-1185">Reference proteome</keyword>
<gene>
    <name evidence="2" type="ORF">QO033_04930</name>
</gene>
<sequence>MDTDLILVLGAVVAFFAIPAMVSAYSDRRRLTLPLLSLGIGVAMMGFAFVMHPDGYDLAGLPEVFFGVIGRYMP</sequence>
<dbReference type="EMBL" id="JASNJD010000003">
    <property type="protein sequence ID" value="MDK3017008.1"/>
    <property type="molecule type" value="Genomic_DNA"/>
</dbReference>
<accession>A0ABT7EXD7</accession>
<organism evidence="2 3">
    <name type="scientific">Pseudodonghicola flavimaris</name>
    <dbReference type="NCBI Taxonomy" id="3050036"/>
    <lineage>
        <taxon>Bacteria</taxon>
        <taxon>Pseudomonadati</taxon>
        <taxon>Pseudomonadota</taxon>
        <taxon>Alphaproteobacteria</taxon>
        <taxon>Rhodobacterales</taxon>
        <taxon>Paracoccaceae</taxon>
        <taxon>Pseudodonghicola</taxon>
    </lineage>
</organism>
<dbReference type="RefSeq" id="WP_284479828.1">
    <property type="nucleotide sequence ID" value="NZ_JASNJD010000003.1"/>
</dbReference>
<protein>
    <recommendedName>
        <fullName evidence="4">50S ribosomal protein L35</fullName>
    </recommendedName>
</protein>
<keyword evidence="1" id="KW-0472">Membrane</keyword>
<dbReference type="Proteomes" id="UP001243757">
    <property type="component" value="Unassembled WGS sequence"/>
</dbReference>
<keyword evidence="1" id="KW-0812">Transmembrane</keyword>
<feature type="transmembrane region" description="Helical" evidence="1">
    <location>
        <begin position="6"/>
        <end position="25"/>
    </location>
</feature>
<reference evidence="2 3" key="1">
    <citation type="submission" date="2023-05" db="EMBL/GenBank/DDBJ databases">
        <title>Pseudodonghicola sp. nov.</title>
        <authorList>
            <person name="Huang J."/>
        </authorList>
    </citation>
    <scope>NUCLEOTIDE SEQUENCE [LARGE SCALE GENOMIC DNA]</scope>
    <source>
        <strain evidence="2 3">IC7</strain>
    </source>
</reference>
<keyword evidence="1" id="KW-1133">Transmembrane helix</keyword>
<feature type="transmembrane region" description="Helical" evidence="1">
    <location>
        <begin position="32"/>
        <end position="51"/>
    </location>
</feature>
<evidence type="ECO:0000313" key="3">
    <source>
        <dbReference type="Proteomes" id="UP001243757"/>
    </source>
</evidence>
<name>A0ABT7EXD7_9RHOB</name>
<proteinExistence type="predicted"/>
<evidence type="ECO:0000313" key="2">
    <source>
        <dbReference type="EMBL" id="MDK3017008.1"/>
    </source>
</evidence>